<reference evidence="3" key="1">
    <citation type="submission" date="2017-09" db="EMBL/GenBank/DDBJ databases">
        <title>Depth-based differentiation of microbial function through sediment-hosted aquifers and enrichment of novel symbionts in the deep terrestrial subsurface.</title>
        <authorList>
            <person name="Probst A.J."/>
            <person name="Ladd B."/>
            <person name="Jarett J.K."/>
            <person name="Geller-Mcgrath D.E."/>
            <person name="Sieber C.M.K."/>
            <person name="Emerson J.B."/>
            <person name="Anantharaman K."/>
            <person name="Thomas B.C."/>
            <person name="Malmstrom R."/>
            <person name="Stieglmeier M."/>
            <person name="Klingl A."/>
            <person name="Woyke T."/>
            <person name="Ryan C.M."/>
            <person name="Banfield J.F."/>
        </authorList>
    </citation>
    <scope>NUCLEOTIDE SEQUENCE [LARGE SCALE GENOMIC DNA]</scope>
</reference>
<dbReference type="Proteomes" id="UP000228909">
    <property type="component" value="Unassembled WGS sequence"/>
</dbReference>
<dbReference type="AlphaFoldDB" id="A0A2H0TIZ2"/>
<dbReference type="Gene3D" id="3.20.20.140">
    <property type="entry name" value="Metal-dependent hydrolases"/>
    <property type="match status" value="1"/>
</dbReference>
<proteinExistence type="predicted"/>
<gene>
    <name evidence="2" type="ORF">COU43_02160</name>
</gene>
<dbReference type="InterPro" id="IPR018228">
    <property type="entry name" value="DNase_TatD-rel_CS"/>
</dbReference>
<evidence type="ECO:0000313" key="2">
    <source>
        <dbReference type="EMBL" id="PIR71530.1"/>
    </source>
</evidence>
<dbReference type="GO" id="GO:0016788">
    <property type="term" value="F:hydrolase activity, acting on ester bonds"/>
    <property type="evidence" value="ECO:0007669"/>
    <property type="project" value="InterPro"/>
</dbReference>
<evidence type="ECO:0008006" key="4">
    <source>
        <dbReference type="Google" id="ProtNLM"/>
    </source>
</evidence>
<evidence type="ECO:0000256" key="1">
    <source>
        <dbReference type="ARBA" id="ARBA00022801"/>
    </source>
</evidence>
<dbReference type="Pfam" id="PF01026">
    <property type="entry name" value="TatD_DNase"/>
    <property type="match status" value="1"/>
</dbReference>
<dbReference type="PANTHER" id="PTHR46124:SF2">
    <property type="entry name" value="D-AMINOACYL-TRNA DEACYLASE"/>
    <property type="match status" value="1"/>
</dbReference>
<dbReference type="InterPro" id="IPR001130">
    <property type="entry name" value="TatD-like"/>
</dbReference>
<dbReference type="PROSITE" id="PS01137">
    <property type="entry name" value="TATD_1"/>
    <property type="match status" value="1"/>
</dbReference>
<protein>
    <recommendedName>
        <fullName evidence="4">Hydrolase TatD</fullName>
    </recommendedName>
</protein>
<dbReference type="EMBL" id="PFCK01000062">
    <property type="protein sequence ID" value="PIR71530.1"/>
    <property type="molecule type" value="Genomic_DNA"/>
</dbReference>
<keyword evidence="1" id="KW-0378">Hydrolase</keyword>
<evidence type="ECO:0000313" key="3">
    <source>
        <dbReference type="Proteomes" id="UP000228909"/>
    </source>
</evidence>
<organism evidence="2 3">
    <name type="scientific">Candidatus Nealsonbacteria bacterium CG10_big_fil_rev_8_21_14_0_10_37_25</name>
    <dbReference type="NCBI Taxonomy" id="1974711"/>
    <lineage>
        <taxon>Bacteria</taxon>
        <taxon>Candidatus Nealsoniibacteriota</taxon>
    </lineage>
</organism>
<comment type="caution">
    <text evidence="2">The sequence shown here is derived from an EMBL/GenBank/DDBJ whole genome shotgun (WGS) entry which is preliminary data.</text>
</comment>
<feature type="non-terminal residue" evidence="2">
    <location>
        <position position="157"/>
    </location>
</feature>
<accession>A0A2H0TIZ2</accession>
<sequence>MLIDTHAHLNFNAYQKDAEEVIRRSLNNDIGMINIGTQYDTSKKAIEIAQKYKEGVYATVGLHPIHLETGLVKIKNDTEEIEPKTREKDFDCEKYKELAQSPKVVAIGEIGLDYYWRPKTKRKLELFKERQRTGLCQQLKLARELDLPVIFHCRMAH</sequence>
<dbReference type="PANTHER" id="PTHR46124">
    <property type="entry name" value="D-AMINOACYL-TRNA DEACYLASE"/>
    <property type="match status" value="1"/>
</dbReference>
<dbReference type="InterPro" id="IPR032466">
    <property type="entry name" value="Metal_Hydrolase"/>
</dbReference>
<name>A0A2H0TIZ2_9BACT</name>
<dbReference type="SUPFAM" id="SSF51556">
    <property type="entry name" value="Metallo-dependent hydrolases"/>
    <property type="match status" value="1"/>
</dbReference>